<proteinExistence type="predicted"/>
<dbReference type="Pfam" id="PF13487">
    <property type="entry name" value="HD_5"/>
    <property type="match status" value="1"/>
</dbReference>
<evidence type="ECO:0000313" key="2">
    <source>
        <dbReference type="EMBL" id="MDT8899201.1"/>
    </source>
</evidence>
<gene>
    <name evidence="2" type="ORF">QYE77_13115</name>
</gene>
<dbReference type="EMBL" id="JAUHMF010000002">
    <property type="protein sequence ID" value="MDT8899201.1"/>
    <property type="molecule type" value="Genomic_DNA"/>
</dbReference>
<dbReference type="PANTHER" id="PTHR45228">
    <property type="entry name" value="CYCLIC DI-GMP PHOSPHODIESTERASE TM_0186-RELATED"/>
    <property type="match status" value="1"/>
</dbReference>
<dbReference type="SUPFAM" id="SSF109604">
    <property type="entry name" value="HD-domain/PDEase-like"/>
    <property type="match status" value="1"/>
</dbReference>
<keyword evidence="3" id="KW-1185">Reference proteome</keyword>
<comment type="caution">
    <text evidence="2">The sequence shown here is derived from an EMBL/GenBank/DDBJ whole genome shotgun (WGS) entry which is preliminary data.</text>
</comment>
<sequence length="382" mass="41768">MDTRLPDTGELRRIVAESVTTTGFEPTTASFAPAMPTYEDALGVALSGLAACVVSVTRVAFCKVVVLGSEWGFETRAVAFADGGGHLRRLAEPFYAQRLYHQVVSSGQPLLISREQDFLSLDEGRTLRYHDANALFIAAIGEDSSAEKGVLIIGVKQSARFHDGQLRLAALLARYAQSILAFALHPELRPPLYNDVLMLSKSIEHYDLSITQHSLTMVQMAERLAERLGCLPTEVKTIGLAALLHDLGKVGIPNEILQKPEPLSEDEWRLMRRHPEIGAQIVQTVTGLNGVATIIHCHHEHFDGTGYPHGLKGYQIPLGSRILAVVDAFEAITGGRTYRPARSAEVALEEIQRCAGTQFDPQIVEAFVALIHEEGFNANQGE</sequence>
<protein>
    <submittedName>
        <fullName evidence="2">HD domain-containing protein</fullName>
    </submittedName>
</protein>
<feature type="domain" description="HD-GYP" evidence="1">
    <location>
        <begin position="188"/>
        <end position="382"/>
    </location>
</feature>
<dbReference type="Gene3D" id="1.10.3210.10">
    <property type="entry name" value="Hypothetical protein af1432"/>
    <property type="match status" value="1"/>
</dbReference>
<dbReference type="Proteomes" id="UP001254165">
    <property type="component" value="Unassembled WGS sequence"/>
</dbReference>
<dbReference type="SMART" id="SM00471">
    <property type="entry name" value="HDc"/>
    <property type="match status" value="1"/>
</dbReference>
<accession>A0ABU3NQT0</accession>
<organism evidence="2 3">
    <name type="scientific">Thermanaerothrix solaris</name>
    <dbReference type="NCBI Taxonomy" id="3058434"/>
    <lineage>
        <taxon>Bacteria</taxon>
        <taxon>Bacillati</taxon>
        <taxon>Chloroflexota</taxon>
        <taxon>Anaerolineae</taxon>
        <taxon>Anaerolineales</taxon>
        <taxon>Anaerolineaceae</taxon>
        <taxon>Thermanaerothrix</taxon>
    </lineage>
</organism>
<dbReference type="InterPro" id="IPR003607">
    <property type="entry name" value="HD/PDEase_dom"/>
</dbReference>
<dbReference type="CDD" id="cd00077">
    <property type="entry name" value="HDc"/>
    <property type="match status" value="1"/>
</dbReference>
<dbReference type="RefSeq" id="WP_315625887.1">
    <property type="nucleotide sequence ID" value="NZ_JAUHMF010000002.1"/>
</dbReference>
<name>A0ABU3NQT0_9CHLR</name>
<dbReference type="NCBIfam" id="TIGR00277">
    <property type="entry name" value="HDIG"/>
    <property type="match status" value="1"/>
</dbReference>
<dbReference type="InterPro" id="IPR006675">
    <property type="entry name" value="HDIG_dom"/>
</dbReference>
<dbReference type="PANTHER" id="PTHR45228:SF1">
    <property type="entry name" value="CYCLIC DI-GMP PHOSPHODIESTERASE TM_0186"/>
    <property type="match status" value="1"/>
</dbReference>
<dbReference type="PROSITE" id="PS51832">
    <property type="entry name" value="HD_GYP"/>
    <property type="match status" value="1"/>
</dbReference>
<reference evidence="2 3" key="1">
    <citation type="submission" date="2023-07" db="EMBL/GenBank/DDBJ databases">
        <title>Novel species of Thermanaerothrix with wide hydrolytic capabilities.</title>
        <authorList>
            <person name="Zayulina K.S."/>
            <person name="Podosokorskaya O.A."/>
            <person name="Elcheninov A.G."/>
        </authorList>
    </citation>
    <scope>NUCLEOTIDE SEQUENCE [LARGE SCALE GENOMIC DNA]</scope>
    <source>
        <strain evidence="2 3">4228-RoL</strain>
    </source>
</reference>
<evidence type="ECO:0000259" key="1">
    <source>
        <dbReference type="PROSITE" id="PS51832"/>
    </source>
</evidence>
<dbReference type="InterPro" id="IPR052020">
    <property type="entry name" value="Cyclic_di-GMP/3'3'-cGAMP_PDE"/>
</dbReference>
<evidence type="ECO:0000313" key="3">
    <source>
        <dbReference type="Proteomes" id="UP001254165"/>
    </source>
</evidence>
<dbReference type="InterPro" id="IPR037522">
    <property type="entry name" value="HD_GYP_dom"/>
</dbReference>